<evidence type="ECO:0000256" key="6">
    <source>
        <dbReference type="ARBA" id="ARBA00023136"/>
    </source>
</evidence>
<keyword evidence="6 7" id="KW-0472">Membrane</keyword>
<dbReference type="PANTHER" id="PTHR43341:SF20">
    <property type="entry name" value="AAT FAMILY AMINO ACID TRANSPORTER"/>
    <property type="match status" value="1"/>
</dbReference>
<feature type="transmembrane region" description="Helical" evidence="7">
    <location>
        <begin position="81"/>
        <end position="100"/>
    </location>
</feature>
<protein>
    <submittedName>
        <fullName evidence="9">Amino acid permease</fullName>
    </submittedName>
</protein>
<keyword evidence="10" id="KW-1185">Reference proteome</keyword>
<reference evidence="9 10" key="1">
    <citation type="journal article" date="2016" name="Mol. Biol. Evol.">
        <title>Comparative Genomics of Early-Diverging Mushroom-Forming Fungi Provides Insights into the Origins of Lignocellulose Decay Capabilities.</title>
        <authorList>
            <person name="Nagy L.G."/>
            <person name="Riley R."/>
            <person name="Tritt A."/>
            <person name="Adam C."/>
            <person name="Daum C."/>
            <person name="Floudas D."/>
            <person name="Sun H."/>
            <person name="Yadav J.S."/>
            <person name="Pangilinan J."/>
            <person name="Larsson K.H."/>
            <person name="Matsuura K."/>
            <person name="Barry K."/>
            <person name="Labutti K."/>
            <person name="Kuo R."/>
            <person name="Ohm R.A."/>
            <person name="Bhattacharya S.S."/>
            <person name="Shirouzu T."/>
            <person name="Yoshinaga Y."/>
            <person name="Martin F.M."/>
            <person name="Grigoriev I.V."/>
            <person name="Hibbett D.S."/>
        </authorList>
    </citation>
    <scope>NUCLEOTIDE SEQUENCE [LARGE SCALE GENOMIC DNA]</scope>
    <source>
        <strain evidence="9 10">HHB12029</strain>
    </source>
</reference>
<feature type="transmembrane region" description="Helical" evidence="7">
    <location>
        <begin position="284"/>
        <end position="303"/>
    </location>
</feature>
<feature type="transmembrane region" description="Helical" evidence="7">
    <location>
        <begin position="134"/>
        <end position="155"/>
    </location>
</feature>
<evidence type="ECO:0000256" key="5">
    <source>
        <dbReference type="ARBA" id="ARBA00022989"/>
    </source>
</evidence>
<dbReference type="PIRSF" id="PIRSF006060">
    <property type="entry name" value="AA_transporter"/>
    <property type="match status" value="1"/>
</dbReference>
<feature type="transmembrane region" description="Helical" evidence="7">
    <location>
        <begin position="457"/>
        <end position="479"/>
    </location>
</feature>
<dbReference type="FunFam" id="1.20.1740.10:FF:000006">
    <property type="entry name" value="General amino acid permease"/>
    <property type="match status" value="1"/>
</dbReference>
<dbReference type="AlphaFoldDB" id="A0A165MCA5"/>
<keyword evidence="2" id="KW-0813">Transport</keyword>
<dbReference type="InterPro" id="IPR004841">
    <property type="entry name" value="AA-permease/SLC12A_dom"/>
</dbReference>
<evidence type="ECO:0000256" key="3">
    <source>
        <dbReference type="ARBA" id="ARBA00022692"/>
    </source>
</evidence>
<feature type="transmembrane region" description="Helical" evidence="7">
    <location>
        <begin position="323"/>
        <end position="349"/>
    </location>
</feature>
<name>A0A165MCA5_EXIGL</name>
<feature type="transmembrane region" description="Helical" evidence="7">
    <location>
        <begin position="381"/>
        <end position="400"/>
    </location>
</feature>
<feature type="transmembrane region" description="Helical" evidence="7">
    <location>
        <begin position="412"/>
        <end position="436"/>
    </location>
</feature>
<feature type="transmembrane region" description="Helical" evidence="7">
    <location>
        <begin position="162"/>
        <end position="183"/>
    </location>
</feature>
<dbReference type="InterPro" id="IPR050524">
    <property type="entry name" value="APC_YAT"/>
</dbReference>
<evidence type="ECO:0000313" key="10">
    <source>
        <dbReference type="Proteomes" id="UP000077266"/>
    </source>
</evidence>
<feature type="transmembrane region" description="Helical" evidence="7">
    <location>
        <begin position="53"/>
        <end position="74"/>
    </location>
</feature>
<dbReference type="OrthoDB" id="10062876at2759"/>
<sequence>MSDLKSDPPPAFDSVEKGDAYNKEAHPTDVHSVHSHGLAEPPKLVRQLKNRHIAVSTIGGVIGTGLFVGTANALHNGGPLGLWLAYSIVGTVCFSVMVSLGEMVAYLPIEGGHIKLAERFGHGPLSFAMGWNYWYNWTVVMPAELSAAAIIIGFWTKSVNPAAWVSICLVVVIIINLLGAGAYGEAEFWFASIKVITITGLIILGIVIDLGGGPDHDRLGFRYWKNPGPFAQYLDIPGATGRFLGFWACINQAAFSFIGTEIVAIAAGEAKNPRRNLPRAIKRVYIRILLFYMGGTFIIGLLVPSNEKGLSLGNSDARGSPFVIAIQNSGIKVLPSIINAALLTSAWSAASSDLYTSSRALYGLALAGNAPRIFSKTTKSGLPLISIIFCSCFGLLSYMAVSSGAGKVFGWFANMTSVAGLTTWMGICITYLRFYYGMKHQGIDRATLPFASKMQPYVAWYAGIACFIFCFFNAFQVFINGHWATDTFVTSYLPFLAFFILWGASWLVQRTSFIPLQHLDFTTGLEQIEAEETDDPPPRNKAEAFWQWLM</sequence>
<dbReference type="Gene3D" id="1.20.1740.10">
    <property type="entry name" value="Amino acid/polyamine transporter I"/>
    <property type="match status" value="1"/>
</dbReference>
<dbReference type="Proteomes" id="UP000077266">
    <property type="component" value="Unassembled WGS sequence"/>
</dbReference>
<gene>
    <name evidence="9" type="ORF">EXIGLDRAFT_746374</name>
</gene>
<dbReference type="InterPro" id="IPR004840">
    <property type="entry name" value="Amino_acid_permease_CS"/>
</dbReference>
<dbReference type="Pfam" id="PF00324">
    <property type="entry name" value="AA_permease"/>
    <property type="match status" value="1"/>
</dbReference>
<organism evidence="9 10">
    <name type="scientific">Exidia glandulosa HHB12029</name>
    <dbReference type="NCBI Taxonomy" id="1314781"/>
    <lineage>
        <taxon>Eukaryota</taxon>
        <taxon>Fungi</taxon>
        <taxon>Dikarya</taxon>
        <taxon>Basidiomycota</taxon>
        <taxon>Agaricomycotina</taxon>
        <taxon>Agaricomycetes</taxon>
        <taxon>Auriculariales</taxon>
        <taxon>Exidiaceae</taxon>
        <taxon>Exidia</taxon>
    </lineage>
</organism>
<evidence type="ECO:0000256" key="1">
    <source>
        <dbReference type="ARBA" id="ARBA00004141"/>
    </source>
</evidence>
<evidence type="ECO:0000313" key="9">
    <source>
        <dbReference type="EMBL" id="KZV99056.1"/>
    </source>
</evidence>
<keyword evidence="4" id="KW-0029">Amino-acid transport</keyword>
<dbReference type="InParanoid" id="A0A165MCA5"/>
<evidence type="ECO:0000256" key="7">
    <source>
        <dbReference type="SAM" id="Phobius"/>
    </source>
</evidence>
<feature type="transmembrane region" description="Helical" evidence="7">
    <location>
        <begin position="491"/>
        <end position="508"/>
    </location>
</feature>
<keyword evidence="5 7" id="KW-1133">Transmembrane helix</keyword>
<dbReference type="PANTHER" id="PTHR43341">
    <property type="entry name" value="AMINO ACID PERMEASE"/>
    <property type="match status" value="1"/>
</dbReference>
<feature type="domain" description="Amino acid permease/ SLC12A" evidence="8">
    <location>
        <begin position="52"/>
        <end position="511"/>
    </location>
</feature>
<proteinExistence type="predicted"/>
<feature type="transmembrane region" description="Helical" evidence="7">
    <location>
        <begin position="189"/>
        <end position="212"/>
    </location>
</feature>
<evidence type="ECO:0000259" key="8">
    <source>
        <dbReference type="Pfam" id="PF00324"/>
    </source>
</evidence>
<evidence type="ECO:0000256" key="4">
    <source>
        <dbReference type="ARBA" id="ARBA00022970"/>
    </source>
</evidence>
<dbReference type="STRING" id="1314781.A0A165MCA5"/>
<dbReference type="PROSITE" id="PS00218">
    <property type="entry name" value="AMINO_ACID_PERMEASE_1"/>
    <property type="match status" value="1"/>
</dbReference>
<accession>A0A165MCA5</accession>
<dbReference type="GO" id="GO:0016020">
    <property type="term" value="C:membrane"/>
    <property type="evidence" value="ECO:0007669"/>
    <property type="project" value="UniProtKB-SubCell"/>
</dbReference>
<dbReference type="GO" id="GO:0015171">
    <property type="term" value="F:amino acid transmembrane transporter activity"/>
    <property type="evidence" value="ECO:0007669"/>
    <property type="project" value="TreeGrafter"/>
</dbReference>
<evidence type="ECO:0000256" key="2">
    <source>
        <dbReference type="ARBA" id="ARBA00022448"/>
    </source>
</evidence>
<keyword evidence="3 7" id="KW-0812">Transmembrane</keyword>
<comment type="subcellular location">
    <subcellularLocation>
        <location evidence="1">Membrane</location>
        <topology evidence="1">Multi-pass membrane protein</topology>
    </subcellularLocation>
</comment>
<dbReference type="EMBL" id="KV425913">
    <property type="protein sequence ID" value="KZV99056.1"/>
    <property type="molecule type" value="Genomic_DNA"/>
</dbReference>